<evidence type="ECO:0000256" key="2">
    <source>
        <dbReference type="ARBA" id="ARBA00022553"/>
    </source>
</evidence>
<organism evidence="9 10">
    <name type="scientific">Camelus dromedarius</name>
    <name type="common">Dromedary</name>
    <name type="synonym">Arabian camel</name>
    <dbReference type="NCBI Taxonomy" id="9838"/>
    <lineage>
        <taxon>Eukaryota</taxon>
        <taxon>Metazoa</taxon>
        <taxon>Chordata</taxon>
        <taxon>Craniata</taxon>
        <taxon>Vertebrata</taxon>
        <taxon>Euteleostomi</taxon>
        <taxon>Mammalia</taxon>
        <taxon>Eutheria</taxon>
        <taxon>Laurasiatheria</taxon>
        <taxon>Artiodactyla</taxon>
        <taxon>Tylopoda</taxon>
        <taxon>Camelidae</taxon>
        <taxon>Camelus</taxon>
    </lineage>
</organism>
<dbReference type="GO" id="GO:0046914">
    <property type="term" value="F:transition metal ion binding"/>
    <property type="evidence" value="ECO:0007669"/>
    <property type="project" value="InterPro"/>
</dbReference>
<keyword evidence="4" id="KW-0677">Repeat</keyword>
<accession>A0A5N4CPD0</accession>
<dbReference type="PROSITE" id="PS00303">
    <property type="entry name" value="S100_CABP"/>
    <property type="match status" value="1"/>
</dbReference>
<evidence type="ECO:0000313" key="9">
    <source>
        <dbReference type="EMBL" id="KAB1260809.1"/>
    </source>
</evidence>
<comment type="subcellular location">
    <subcellularLocation>
        <location evidence="1">Cytoplasmic granule</location>
    </subcellularLocation>
</comment>
<dbReference type="GO" id="GO:0001533">
    <property type="term" value="C:cornified envelope"/>
    <property type="evidence" value="ECO:0007669"/>
    <property type="project" value="TreeGrafter"/>
</dbReference>
<evidence type="ECO:0000256" key="5">
    <source>
        <dbReference type="ARBA" id="ARBA00022837"/>
    </source>
</evidence>
<dbReference type="InterPro" id="IPR001751">
    <property type="entry name" value="S100/CaBP7/8-like_CS"/>
</dbReference>
<comment type="caution">
    <text evidence="9">The sequence shown here is derived from an EMBL/GenBank/DDBJ whole genome shotgun (WGS) entry which is preliminary data.</text>
</comment>
<dbReference type="PANTHER" id="PTHR22571">
    <property type="entry name" value="FILAGGRIN-RELATED"/>
    <property type="match status" value="1"/>
</dbReference>
<evidence type="ECO:0000256" key="1">
    <source>
        <dbReference type="ARBA" id="ARBA00004463"/>
    </source>
</evidence>
<feature type="domain" description="EF-hand" evidence="8">
    <location>
        <begin position="49"/>
        <end position="84"/>
    </location>
</feature>
<dbReference type="Proteomes" id="UP000299084">
    <property type="component" value="Unassembled WGS sequence"/>
</dbReference>
<protein>
    <submittedName>
        <fullName evidence="9">Hornerin</fullName>
    </submittedName>
</protein>
<gene>
    <name evidence="9" type="primary">Hornerin</name>
    <name evidence="9" type="ORF">Cadr_000024797</name>
</gene>
<dbReference type="GO" id="GO:0036457">
    <property type="term" value="C:keratohyalin granule"/>
    <property type="evidence" value="ECO:0007669"/>
    <property type="project" value="TreeGrafter"/>
</dbReference>
<evidence type="ECO:0000256" key="4">
    <source>
        <dbReference type="ARBA" id="ARBA00022737"/>
    </source>
</evidence>
<evidence type="ECO:0000256" key="6">
    <source>
        <dbReference type="ARBA" id="ARBA00038258"/>
    </source>
</evidence>
<feature type="compositionally biased region" description="Basic and acidic residues" evidence="7">
    <location>
        <begin position="100"/>
        <end position="116"/>
    </location>
</feature>
<dbReference type="InterPro" id="IPR002048">
    <property type="entry name" value="EF_hand_dom"/>
</dbReference>
<dbReference type="PROSITE" id="PS50222">
    <property type="entry name" value="EF_HAND_2"/>
    <property type="match status" value="1"/>
</dbReference>
<dbReference type="PROSITE" id="PS00018">
    <property type="entry name" value="EF_HAND_1"/>
    <property type="match status" value="1"/>
</dbReference>
<keyword evidence="5" id="KW-0106">Calcium</keyword>
<dbReference type="AlphaFoldDB" id="A0A5N4CPD0"/>
<proteinExistence type="inferred from homology"/>
<dbReference type="STRING" id="9838.ENSCDRP00005022670"/>
<keyword evidence="2" id="KW-0597">Phosphoprotein</keyword>
<sequence length="418" mass="45637">MPKLLQSIVTVIDLFYQYATQDGECDMLNKAELKELLENEFHQILKNPDDPDTVDIIMQNLDKDHNKKVDFTEYLLMIFKLARACNKIIGKDYCQASGSKQRDQSHRHQEELRKTEGEEEGQESSSNIRRNHASPLVSRITDSAQAVVEDKTTGQIQMSPLVVVMALAQASPLNRDGKNQMKSITQETVNNKDIVLVQVRVSHQAMDNTNLGMVNLLGMENMVLLQVSPLALDNKGLDQVSLAMANTGLAQVSLPAVVSMNLAQDSLPAMVNLCQAQVCLLAMANTVQDQVSHQAMDNTNLGMVNLLGMENMVLLQVNPLALDNKGLDQVSLAMANTGLAQVSLPVVASMVLAQDCLLAMVIMDQAQDSLSATVSMDLAQVYLRAMANKGLDQANLQATGNIVLALVSPLHMAIMGLD</sequence>
<dbReference type="Gene3D" id="1.10.238.10">
    <property type="entry name" value="EF-hand"/>
    <property type="match status" value="1"/>
</dbReference>
<reference evidence="9 10" key="1">
    <citation type="journal article" date="2019" name="Mol. Ecol. Resour.">
        <title>Improving Illumina assemblies with Hi-C and long reads: an example with the North African dromedary.</title>
        <authorList>
            <person name="Elbers J.P."/>
            <person name="Rogers M.F."/>
            <person name="Perelman P.L."/>
            <person name="Proskuryakova A.A."/>
            <person name="Serdyukova N.A."/>
            <person name="Johnson W.E."/>
            <person name="Horin P."/>
            <person name="Corander J."/>
            <person name="Murphy D."/>
            <person name="Burger P.A."/>
        </authorList>
    </citation>
    <scope>NUCLEOTIDE SEQUENCE [LARGE SCALE GENOMIC DNA]</scope>
    <source>
        <strain evidence="9">Drom800</strain>
        <tissue evidence="9">Blood</tissue>
    </source>
</reference>
<dbReference type="Pfam" id="PF01023">
    <property type="entry name" value="S_100"/>
    <property type="match status" value="1"/>
</dbReference>
<evidence type="ECO:0000313" key="10">
    <source>
        <dbReference type="Proteomes" id="UP000299084"/>
    </source>
</evidence>
<dbReference type="InterPro" id="IPR034325">
    <property type="entry name" value="S-100_dom"/>
</dbReference>
<dbReference type="SUPFAM" id="SSF47473">
    <property type="entry name" value="EF-hand"/>
    <property type="match status" value="1"/>
</dbReference>
<evidence type="ECO:0000256" key="7">
    <source>
        <dbReference type="SAM" id="MobiDB-lite"/>
    </source>
</evidence>
<dbReference type="InterPro" id="IPR013787">
    <property type="entry name" value="S100_Ca-bd_sub"/>
</dbReference>
<dbReference type="GO" id="GO:0061436">
    <property type="term" value="P:establishment of skin barrier"/>
    <property type="evidence" value="ECO:0007669"/>
    <property type="project" value="TreeGrafter"/>
</dbReference>
<dbReference type="InterPro" id="IPR052503">
    <property type="entry name" value="S100-fused_Epidermal_Struct"/>
</dbReference>
<comment type="similarity">
    <text evidence="6">Belongs to the S100-fused protein family.</text>
</comment>
<evidence type="ECO:0000256" key="3">
    <source>
        <dbReference type="ARBA" id="ARBA00022723"/>
    </source>
</evidence>
<dbReference type="EMBL" id="JWIN03000021">
    <property type="protein sequence ID" value="KAB1260809.1"/>
    <property type="molecule type" value="Genomic_DNA"/>
</dbReference>
<evidence type="ECO:0000259" key="8">
    <source>
        <dbReference type="PROSITE" id="PS50222"/>
    </source>
</evidence>
<dbReference type="PANTHER" id="PTHR22571:SF25">
    <property type="entry name" value="HORNERIN"/>
    <property type="match status" value="1"/>
</dbReference>
<feature type="region of interest" description="Disordered" evidence="7">
    <location>
        <begin position="96"/>
        <end position="136"/>
    </location>
</feature>
<keyword evidence="10" id="KW-1185">Reference proteome</keyword>
<dbReference type="InterPro" id="IPR011992">
    <property type="entry name" value="EF-hand-dom_pair"/>
</dbReference>
<dbReference type="GO" id="GO:0005509">
    <property type="term" value="F:calcium ion binding"/>
    <property type="evidence" value="ECO:0007669"/>
    <property type="project" value="InterPro"/>
</dbReference>
<name>A0A5N4CPD0_CAMDR</name>
<dbReference type="SMART" id="SM01394">
    <property type="entry name" value="S_100"/>
    <property type="match status" value="1"/>
</dbReference>
<dbReference type="CDD" id="cd00213">
    <property type="entry name" value="S-100"/>
    <property type="match status" value="1"/>
</dbReference>
<dbReference type="InterPro" id="IPR018247">
    <property type="entry name" value="EF_Hand_1_Ca_BS"/>
</dbReference>
<keyword evidence="3" id="KW-0479">Metal-binding</keyword>
<dbReference type="FunFam" id="1.10.238.10:FF:000133">
    <property type="entry name" value="Filaggrin"/>
    <property type="match status" value="1"/>
</dbReference>